<dbReference type="SUPFAM" id="SSF56784">
    <property type="entry name" value="HAD-like"/>
    <property type="match status" value="1"/>
</dbReference>
<dbReference type="Pfam" id="PF13419">
    <property type="entry name" value="HAD_2"/>
    <property type="match status" value="1"/>
</dbReference>
<protein>
    <recommendedName>
        <fullName evidence="4">phosphoglycolate phosphatase</fullName>
        <ecNumber evidence="4">3.1.3.18</ecNumber>
    </recommendedName>
</protein>
<dbReference type="SFLD" id="SFLDG01129">
    <property type="entry name" value="C1.5:_HAD__Beta-PGM__Phosphata"/>
    <property type="match status" value="1"/>
</dbReference>
<name>A0A419X9Q5_9BACT</name>
<evidence type="ECO:0000256" key="1">
    <source>
        <dbReference type="ARBA" id="ARBA00000830"/>
    </source>
</evidence>
<dbReference type="PANTHER" id="PTHR43434">
    <property type="entry name" value="PHOSPHOGLYCOLATE PHOSPHATASE"/>
    <property type="match status" value="1"/>
</dbReference>
<dbReference type="InterPro" id="IPR041492">
    <property type="entry name" value="HAD_2"/>
</dbReference>
<dbReference type="RefSeq" id="WP_120239246.1">
    <property type="nucleotide sequence ID" value="NZ_RAPQ01000008.1"/>
</dbReference>
<proteinExistence type="inferred from homology"/>
<dbReference type="GO" id="GO:0005829">
    <property type="term" value="C:cytosol"/>
    <property type="evidence" value="ECO:0007669"/>
    <property type="project" value="TreeGrafter"/>
</dbReference>
<dbReference type="PANTHER" id="PTHR43434:SF1">
    <property type="entry name" value="PHOSPHOGLYCOLATE PHOSPHATASE"/>
    <property type="match status" value="1"/>
</dbReference>
<keyword evidence="6" id="KW-1185">Reference proteome</keyword>
<dbReference type="EC" id="3.1.3.18" evidence="4"/>
<sequence length="217" mass="24127">MIKGVIFDLDGTLANSIEDIADSMNQVLEENNFPTHDYATYKTFVGRGIRTLVEKSLPLENRDAKEIEKNFDRMMQVYDENCIVKTCLYPGIKDLLDALSERGIKISVFSNKANALTQKVVKVLLADWKLEYVLGAGGDIPRKPDPKGAILISEKMGIDPSELMYIGDSGVDMATAQNSGMHAVGVLWGFRDMEELLTNGAQTILEKPMDLMSSFIR</sequence>
<dbReference type="Gene3D" id="3.40.50.1000">
    <property type="entry name" value="HAD superfamily/HAD-like"/>
    <property type="match status" value="1"/>
</dbReference>
<dbReference type="NCBIfam" id="TIGR01549">
    <property type="entry name" value="HAD-SF-IA-v1"/>
    <property type="match status" value="1"/>
</dbReference>
<dbReference type="SFLD" id="SFLDS00003">
    <property type="entry name" value="Haloacid_Dehalogenase"/>
    <property type="match status" value="1"/>
</dbReference>
<dbReference type="Proteomes" id="UP000284531">
    <property type="component" value="Unassembled WGS sequence"/>
</dbReference>
<evidence type="ECO:0000313" key="6">
    <source>
        <dbReference type="Proteomes" id="UP000284531"/>
    </source>
</evidence>
<gene>
    <name evidence="5" type="ORF">BXY64_1496</name>
</gene>
<evidence type="ECO:0000256" key="4">
    <source>
        <dbReference type="ARBA" id="ARBA00013078"/>
    </source>
</evidence>
<reference evidence="5 6" key="1">
    <citation type="submission" date="2018-09" db="EMBL/GenBank/DDBJ databases">
        <title>Genomic Encyclopedia of Archaeal and Bacterial Type Strains, Phase II (KMG-II): from individual species to whole genera.</title>
        <authorList>
            <person name="Goeker M."/>
        </authorList>
    </citation>
    <scope>NUCLEOTIDE SEQUENCE [LARGE SCALE GENOMIC DNA]</scope>
    <source>
        <strain evidence="5 6">DSM 21950</strain>
    </source>
</reference>
<dbReference type="Gene3D" id="1.10.150.240">
    <property type="entry name" value="Putative phosphatase, domain 2"/>
    <property type="match status" value="1"/>
</dbReference>
<accession>A0A419X9Q5</accession>
<evidence type="ECO:0000313" key="5">
    <source>
        <dbReference type="EMBL" id="RKE04471.1"/>
    </source>
</evidence>
<dbReference type="PRINTS" id="PR00413">
    <property type="entry name" value="HADHALOGNASE"/>
</dbReference>
<dbReference type="NCBIfam" id="TIGR01662">
    <property type="entry name" value="HAD-SF-IIIA"/>
    <property type="match status" value="1"/>
</dbReference>
<dbReference type="GO" id="GO:0008967">
    <property type="term" value="F:phosphoglycolate phosphatase activity"/>
    <property type="evidence" value="ECO:0007669"/>
    <property type="project" value="UniProtKB-EC"/>
</dbReference>
<dbReference type="OrthoDB" id="9807630at2"/>
<dbReference type="GO" id="GO:0006281">
    <property type="term" value="P:DNA repair"/>
    <property type="evidence" value="ECO:0007669"/>
    <property type="project" value="TreeGrafter"/>
</dbReference>
<dbReference type="AlphaFoldDB" id="A0A419X9Q5"/>
<comment type="catalytic activity">
    <reaction evidence="1">
        <text>2-phosphoglycolate + H2O = glycolate + phosphate</text>
        <dbReference type="Rhea" id="RHEA:14369"/>
        <dbReference type="ChEBI" id="CHEBI:15377"/>
        <dbReference type="ChEBI" id="CHEBI:29805"/>
        <dbReference type="ChEBI" id="CHEBI:43474"/>
        <dbReference type="ChEBI" id="CHEBI:58033"/>
        <dbReference type="EC" id="3.1.3.18"/>
    </reaction>
</comment>
<dbReference type="InterPro" id="IPR050155">
    <property type="entry name" value="HAD-like_hydrolase_sf"/>
</dbReference>
<dbReference type="InterPro" id="IPR006439">
    <property type="entry name" value="HAD-SF_hydro_IA"/>
</dbReference>
<comment type="pathway">
    <text evidence="2">Organic acid metabolism; glycolate biosynthesis; glycolate from 2-phosphoglycolate: step 1/1.</text>
</comment>
<dbReference type="InterPro" id="IPR023198">
    <property type="entry name" value="PGP-like_dom2"/>
</dbReference>
<comment type="caution">
    <text evidence="5">The sequence shown here is derived from an EMBL/GenBank/DDBJ whole genome shotgun (WGS) entry which is preliminary data.</text>
</comment>
<evidence type="ECO:0000256" key="3">
    <source>
        <dbReference type="ARBA" id="ARBA00006171"/>
    </source>
</evidence>
<dbReference type="InterPro" id="IPR023214">
    <property type="entry name" value="HAD_sf"/>
</dbReference>
<evidence type="ECO:0000256" key="2">
    <source>
        <dbReference type="ARBA" id="ARBA00004818"/>
    </source>
</evidence>
<dbReference type="SFLD" id="SFLDG01135">
    <property type="entry name" value="C1.5.6:_HAD__Beta-PGM__Phospha"/>
    <property type="match status" value="1"/>
</dbReference>
<dbReference type="InterPro" id="IPR006549">
    <property type="entry name" value="HAD-SF_hydro_IIIA"/>
</dbReference>
<dbReference type="EMBL" id="RAPQ01000008">
    <property type="protein sequence ID" value="RKE04471.1"/>
    <property type="molecule type" value="Genomic_DNA"/>
</dbReference>
<dbReference type="InterPro" id="IPR036412">
    <property type="entry name" value="HAD-like_sf"/>
</dbReference>
<comment type="similarity">
    <text evidence="3">Belongs to the HAD-like hydrolase superfamily. CbbY/CbbZ/Gph/YieH family.</text>
</comment>
<organism evidence="5 6">
    <name type="scientific">Marinifilum flexuosum</name>
    <dbReference type="NCBI Taxonomy" id="1117708"/>
    <lineage>
        <taxon>Bacteria</taxon>
        <taxon>Pseudomonadati</taxon>
        <taxon>Bacteroidota</taxon>
        <taxon>Bacteroidia</taxon>
        <taxon>Marinilabiliales</taxon>
        <taxon>Marinifilaceae</taxon>
    </lineage>
</organism>